<proteinExistence type="predicted"/>
<gene>
    <name evidence="1" type="ORF">M9Y10_024072</name>
</gene>
<dbReference type="EMBL" id="JAPFFF010000003">
    <property type="protein sequence ID" value="KAK8895602.1"/>
    <property type="molecule type" value="Genomic_DNA"/>
</dbReference>
<reference evidence="1 2" key="1">
    <citation type="submission" date="2024-04" db="EMBL/GenBank/DDBJ databases">
        <title>Tritrichomonas musculus Genome.</title>
        <authorList>
            <person name="Alves-Ferreira E."/>
            <person name="Grigg M."/>
            <person name="Lorenzi H."/>
            <person name="Galac M."/>
        </authorList>
    </citation>
    <scope>NUCLEOTIDE SEQUENCE [LARGE SCALE GENOMIC DNA]</scope>
    <source>
        <strain evidence="1 2">EAF2021</strain>
    </source>
</reference>
<evidence type="ECO:0000313" key="1">
    <source>
        <dbReference type="EMBL" id="KAK8895602.1"/>
    </source>
</evidence>
<accession>A0ABR2KXG4</accession>
<comment type="caution">
    <text evidence="1">The sequence shown here is derived from an EMBL/GenBank/DDBJ whole genome shotgun (WGS) entry which is preliminary data.</text>
</comment>
<organism evidence="1 2">
    <name type="scientific">Tritrichomonas musculus</name>
    <dbReference type="NCBI Taxonomy" id="1915356"/>
    <lineage>
        <taxon>Eukaryota</taxon>
        <taxon>Metamonada</taxon>
        <taxon>Parabasalia</taxon>
        <taxon>Tritrichomonadida</taxon>
        <taxon>Tritrichomonadidae</taxon>
        <taxon>Tritrichomonas</taxon>
    </lineage>
</organism>
<name>A0ABR2KXG4_9EUKA</name>
<protein>
    <submittedName>
        <fullName evidence="1">Uncharacterized protein</fullName>
    </submittedName>
</protein>
<keyword evidence="2" id="KW-1185">Reference proteome</keyword>
<evidence type="ECO:0000313" key="2">
    <source>
        <dbReference type="Proteomes" id="UP001470230"/>
    </source>
</evidence>
<dbReference type="Proteomes" id="UP001470230">
    <property type="component" value="Unassembled WGS sequence"/>
</dbReference>
<sequence>MDHNYALWRWNPLTPSIVDKKWMKDTLSTVELKLPQIWEAEISQENFLDTPDILKQMETLVSGTAEPDSWMEPIPLDIP</sequence>